<dbReference type="GO" id="GO:0022848">
    <property type="term" value="F:acetylcholine-gated monoatomic cation-selective channel activity"/>
    <property type="evidence" value="ECO:0007669"/>
    <property type="project" value="InterPro"/>
</dbReference>
<keyword evidence="9" id="KW-0407">Ion channel</keyword>
<evidence type="ECO:0000256" key="7">
    <source>
        <dbReference type="ARBA" id="ARBA00023170"/>
    </source>
</evidence>
<accession>A0A0K0D4C6</accession>
<keyword evidence="8" id="KW-1071">Ligand-gated ion channel</keyword>
<dbReference type="STRING" id="6313.A0A0K0D4C6"/>
<sequence length="233" mass="27540">LYRNLLSPDRYEKDLRPTTHHLKPTNVTFGFLLNQIVEMDERNQMLTTRSWLNINWMDQRLVWNYSEWEGIKTIYIPYQRLWKPDIILVNNAIREYHASLVSTDIMVTSNGNVTWLFSALFRSSCPIRECDLKFASWSHDVTEIDLGLNTDKGDLSSYMNNSEFDLLDMIAIKEIVSFPSNVKSKWPTIVIRIKMHRRPLFYVFNHVSRSQERKFITQVDVVGQISEFNLQLT</sequence>
<reference evidence="12" key="1">
    <citation type="submission" date="2012-09" db="EMBL/GenBank/DDBJ databases">
        <authorList>
            <person name="Martin A.A."/>
        </authorList>
    </citation>
    <scope>NUCLEOTIDE SEQUENCE</scope>
</reference>
<dbReference type="InterPro" id="IPR006201">
    <property type="entry name" value="Neur_channel"/>
</dbReference>
<evidence type="ECO:0000256" key="4">
    <source>
        <dbReference type="ARBA" id="ARBA00023018"/>
    </source>
</evidence>
<dbReference type="Pfam" id="PF02931">
    <property type="entry name" value="Neur_chan_LBD"/>
    <property type="match status" value="1"/>
</dbReference>
<evidence type="ECO:0000256" key="6">
    <source>
        <dbReference type="ARBA" id="ARBA00023136"/>
    </source>
</evidence>
<dbReference type="Proteomes" id="UP000035642">
    <property type="component" value="Unassembled WGS sequence"/>
</dbReference>
<dbReference type="PRINTS" id="PR00254">
    <property type="entry name" value="NICOTINICR"/>
</dbReference>
<reference evidence="13" key="2">
    <citation type="submission" date="2017-02" db="UniProtKB">
        <authorList>
            <consortium name="WormBaseParasite"/>
        </authorList>
    </citation>
    <scope>IDENTIFICATION</scope>
</reference>
<evidence type="ECO:0000313" key="13">
    <source>
        <dbReference type="WBParaSite" id="ACAC_0000492101-mRNA-1"/>
    </source>
</evidence>
<dbReference type="InterPro" id="IPR006202">
    <property type="entry name" value="Neur_chan_lig-bd"/>
</dbReference>
<dbReference type="AlphaFoldDB" id="A0A0K0D4C6"/>
<evidence type="ECO:0000259" key="11">
    <source>
        <dbReference type="Pfam" id="PF02931"/>
    </source>
</evidence>
<dbReference type="GO" id="GO:0004888">
    <property type="term" value="F:transmembrane signaling receptor activity"/>
    <property type="evidence" value="ECO:0007669"/>
    <property type="project" value="InterPro"/>
</dbReference>
<dbReference type="SUPFAM" id="SSF63712">
    <property type="entry name" value="Nicotinic receptor ligand binding domain-like"/>
    <property type="match status" value="1"/>
</dbReference>
<evidence type="ECO:0000256" key="5">
    <source>
        <dbReference type="ARBA" id="ARBA00023065"/>
    </source>
</evidence>
<feature type="domain" description="Neurotransmitter-gated ion-channel ligand-binding" evidence="11">
    <location>
        <begin position="1"/>
        <end position="199"/>
    </location>
</feature>
<dbReference type="InterPro" id="IPR002394">
    <property type="entry name" value="Nicotinic_acetylcholine_rcpt"/>
</dbReference>
<evidence type="ECO:0000256" key="9">
    <source>
        <dbReference type="ARBA" id="ARBA00023303"/>
    </source>
</evidence>
<dbReference type="GO" id="GO:0045211">
    <property type="term" value="C:postsynaptic membrane"/>
    <property type="evidence" value="ECO:0007669"/>
    <property type="project" value="InterPro"/>
</dbReference>
<dbReference type="InterPro" id="IPR036734">
    <property type="entry name" value="Neur_chan_lig-bd_sf"/>
</dbReference>
<keyword evidence="5" id="KW-0406">Ion transport</keyword>
<evidence type="ECO:0000256" key="8">
    <source>
        <dbReference type="ARBA" id="ARBA00023286"/>
    </source>
</evidence>
<dbReference type="Gene3D" id="2.70.170.10">
    <property type="entry name" value="Neurotransmitter-gated ion-channel ligand-binding domain"/>
    <property type="match status" value="1"/>
</dbReference>
<dbReference type="WBParaSite" id="ACAC_0000492101-mRNA-1">
    <property type="protein sequence ID" value="ACAC_0000492101-mRNA-1"/>
    <property type="gene ID" value="ACAC_0000492101"/>
</dbReference>
<keyword evidence="2" id="KW-1003">Cell membrane</keyword>
<proteinExistence type="predicted"/>
<dbReference type="PANTHER" id="PTHR18945">
    <property type="entry name" value="NEUROTRANSMITTER GATED ION CHANNEL"/>
    <property type="match status" value="1"/>
</dbReference>
<protein>
    <submittedName>
        <fullName evidence="13">Neur_chan_LBD domain-containing protein</fullName>
    </submittedName>
</protein>
<evidence type="ECO:0000256" key="10">
    <source>
        <dbReference type="ARBA" id="ARBA00034099"/>
    </source>
</evidence>
<organism evidence="12 13">
    <name type="scientific">Angiostrongylus cantonensis</name>
    <name type="common">Rat lungworm</name>
    <dbReference type="NCBI Taxonomy" id="6313"/>
    <lineage>
        <taxon>Eukaryota</taxon>
        <taxon>Metazoa</taxon>
        <taxon>Ecdysozoa</taxon>
        <taxon>Nematoda</taxon>
        <taxon>Chromadorea</taxon>
        <taxon>Rhabditida</taxon>
        <taxon>Rhabditina</taxon>
        <taxon>Rhabditomorpha</taxon>
        <taxon>Strongyloidea</taxon>
        <taxon>Metastrongylidae</taxon>
        <taxon>Angiostrongylus</taxon>
    </lineage>
</organism>
<comment type="subcellular location">
    <subcellularLocation>
        <location evidence="10">Synaptic cell membrane</location>
        <topology evidence="10">Multi-pass membrane protein</topology>
    </subcellularLocation>
</comment>
<name>A0A0K0D4C6_ANGCA</name>
<evidence type="ECO:0000256" key="2">
    <source>
        <dbReference type="ARBA" id="ARBA00022475"/>
    </source>
</evidence>
<evidence type="ECO:0000256" key="1">
    <source>
        <dbReference type="ARBA" id="ARBA00022448"/>
    </source>
</evidence>
<keyword evidence="3" id="KW-0812">Transmembrane</keyword>
<keyword evidence="6" id="KW-0472">Membrane</keyword>
<evidence type="ECO:0000256" key="3">
    <source>
        <dbReference type="ARBA" id="ARBA00022692"/>
    </source>
</evidence>
<evidence type="ECO:0000313" key="12">
    <source>
        <dbReference type="Proteomes" id="UP000035642"/>
    </source>
</evidence>
<keyword evidence="7" id="KW-0675">Receptor</keyword>
<keyword evidence="4" id="KW-0770">Synapse</keyword>
<dbReference type="PRINTS" id="PR00252">
    <property type="entry name" value="NRIONCHANNEL"/>
</dbReference>
<keyword evidence="12" id="KW-1185">Reference proteome</keyword>
<dbReference type="FunFam" id="2.70.170.10:FF:000061">
    <property type="entry name" value="Ligand-gated ion channel 4"/>
    <property type="match status" value="1"/>
</dbReference>
<keyword evidence="1" id="KW-0813">Transport</keyword>
<dbReference type="CDD" id="cd18997">
    <property type="entry name" value="LGIC_ECD_nAChR"/>
    <property type="match status" value="1"/>
</dbReference>